<keyword evidence="4" id="KW-1185">Reference proteome</keyword>
<dbReference type="GO" id="GO:0005794">
    <property type="term" value="C:Golgi apparatus"/>
    <property type="evidence" value="ECO:0007669"/>
    <property type="project" value="UniProtKB-ARBA"/>
</dbReference>
<dbReference type="Gene3D" id="1.10.1000.11">
    <property type="entry name" value="Arf Nucleotide-binding Site Opener,domain 2"/>
    <property type="match status" value="1"/>
</dbReference>
<dbReference type="InterPro" id="IPR032691">
    <property type="entry name" value="Mon2/Sec7/BIG1-like_HUS"/>
</dbReference>
<dbReference type="SMART" id="SM00222">
    <property type="entry name" value="Sec7"/>
    <property type="match status" value="1"/>
</dbReference>
<feature type="domain" description="SEC7" evidence="2">
    <location>
        <begin position="628"/>
        <end position="837"/>
    </location>
</feature>
<proteinExistence type="predicted"/>
<dbReference type="GO" id="GO:0005085">
    <property type="term" value="F:guanyl-nucleotide exchange factor activity"/>
    <property type="evidence" value="ECO:0007669"/>
    <property type="project" value="InterPro"/>
</dbReference>
<dbReference type="Pfam" id="PF23325">
    <property type="entry name" value="TPR_28"/>
    <property type="match status" value="1"/>
</dbReference>
<accession>A0AAV5R4C8</accession>
<dbReference type="InterPro" id="IPR023394">
    <property type="entry name" value="Sec7_C_sf"/>
</dbReference>
<dbReference type="Pfam" id="PF01369">
    <property type="entry name" value="Sec7"/>
    <property type="match status" value="1"/>
</dbReference>
<dbReference type="InterPro" id="IPR056604">
    <property type="entry name" value="GBF1-like_TPR"/>
</dbReference>
<feature type="region of interest" description="Disordered" evidence="1">
    <location>
        <begin position="750"/>
        <end position="772"/>
    </location>
</feature>
<evidence type="ECO:0000259" key="2">
    <source>
        <dbReference type="PROSITE" id="PS50190"/>
    </source>
</evidence>
<evidence type="ECO:0000313" key="4">
    <source>
        <dbReference type="Proteomes" id="UP001378960"/>
    </source>
</evidence>
<feature type="compositionally biased region" description="Basic and acidic residues" evidence="1">
    <location>
        <begin position="306"/>
        <end position="331"/>
    </location>
</feature>
<feature type="compositionally biased region" description="Polar residues" evidence="1">
    <location>
        <begin position="61"/>
        <end position="72"/>
    </location>
</feature>
<organism evidence="3 4">
    <name type="scientific">Pichia kluyveri</name>
    <name type="common">Yeast</name>
    <dbReference type="NCBI Taxonomy" id="36015"/>
    <lineage>
        <taxon>Eukaryota</taxon>
        <taxon>Fungi</taxon>
        <taxon>Dikarya</taxon>
        <taxon>Ascomycota</taxon>
        <taxon>Saccharomycotina</taxon>
        <taxon>Pichiomycetes</taxon>
        <taxon>Pichiales</taxon>
        <taxon>Pichiaceae</taxon>
        <taxon>Pichia</taxon>
    </lineage>
</organism>
<dbReference type="PANTHER" id="PTHR10663:SF388">
    <property type="entry name" value="GOLGI-SPECIFIC BREFELDIN A-RESISTANCE GUANINE NUCLEOTIDE EXCHANGE FACTOR 1"/>
    <property type="match status" value="1"/>
</dbReference>
<protein>
    <submittedName>
        <fullName evidence="3">Arf family guanine nucleotide exchange factor</fullName>
    </submittedName>
</protein>
<evidence type="ECO:0000313" key="3">
    <source>
        <dbReference type="EMBL" id="GMM46304.1"/>
    </source>
</evidence>
<dbReference type="GO" id="GO:0032012">
    <property type="term" value="P:regulation of ARF protein signal transduction"/>
    <property type="evidence" value="ECO:0007669"/>
    <property type="project" value="InterPro"/>
</dbReference>
<dbReference type="Pfam" id="PF12783">
    <property type="entry name" value="Sec7-like_HUS"/>
    <property type="match status" value="1"/>
</dbReference>
<dbReference type="Proteomes" id="UP001378960">
    <property type="component" value="Unassembled WGS sequence"/>
</dbReference>
<feature type="region of interest" description="Disordered" evidence="1">
    <location>
        <begin position="61"/>
        <end position="87"/>
    </location>
</feature>
<feature type="region of interest" description="Disordered" evidence="1">
    <location>
        <begin position="285"/>
        <end position="339"/>
    </location>
</feature>
<name>A0AAV5R4C8_PICKL</name>
<dbReference type="InterPro" id="IPR016024">
    <property type="entry name" value="ARM-type_fold"/>
</dbReference>
<dbReference type="InterPro" id="IPR000904">
    <property type="entry name" value="Sec7_dom"/>
</dbReference>
<dbReference type="InterPro" id="IPR035999">
    <property type="entry name" value="Sec7_dom_sf"/>
</dbReference>
<dbReference type="SUPFAM" id="SSF48425">
    <property type="entry name" value="Sec7 domain"/>
    <property type="match status" value="1"/>
</dbReference>
<evidence type="ECO:0000256" key="1">
    <source>
        <dbReference type="SAM" id="MobiDB-lite"/>
    </source>
</evidence>
<reference evidence="3 4" key="1">
    <citation type="journal article" date="2023" name="Elife">
        <title>Identification of key yeast species and microbe-microbe interactions impacting larval growth of Drosophila in the wild.</title>
        <authorList>
            <person name="Mure A."/>
            <person name="Sugiura Y."/>
            <person name="Maeda R."/>
            <person name="Honda K."/>
            <person name="Sakurai N."/>
            <person name="Takahashi Y."/>
            <person name="Watada M."/>
            <person name="Katoh T."/>
            <person name="Gotoh A."/>
            <person name="Gotoh Y."/>
            <person name="Taniguchi I."/>
            <person name="Nakamura K."/>
            <person name="Hayashi T."/>
            <person name="Katayama T."/>
            <person name="Uemura T."/>
            <person name="Hattori Y."/>
        </authorList>
    </citation>
    <scope>NUCLEOTIDE SEQUENCE [LARGE SCALE GENOMIC DNA]</scope>
    <source>
        <strain evidence="3 4">PK-24</strain>
    </source>
</reference>
<feature type="compositionally biased region" description="Polar residues" evidence="1">
    <location>
        <begin position="288"/>
        <end position="305"/>
    </location>
</feature>
<dbReference type="CDD" id="cd00171">
    <property type="entry name" value="Sec7"/>
    <property type="match status" value="1"/>
</dbReference>
<dbReference type="PANTHER" id="PTHR10663">
    <property type="entry name" value="GUANYL-NUCLEOTIDE EXCHANGE FACTOR"/>
    <property type="match status" value="1"/>
</dbReference>
<dbReference type="Gene3D" id="1.10.220.20">
    <property type="match status" value="1"/>
</dbReference>
<sequence>MNIMDPLAFVIQESTFILSAMRKDNKSNSNPFAAILLNQFLNDTSSNSTSYDEESLNLSSIPNRLKDNNNSNTHHKSINNLNTNNNNNKSFKSKDDDHFISGFVELRSILSQTNDISLIDIITLLQPFLVVIKSPSTSCYITDLAVSSLYKFFNYNIVNKDQSNIVQALSQIVSTLAHCRFEGADQTHDDLLLVKIIQLLEYLVTSDLNNYLTNDSMYEIVSTCFSLAINTRRRDMLRSSAENSLLKITEILFSKLKILESKPEIDHNTKSAAQLEFNNESLHVDTIGRSTPTPSDSQLNDVNEQSNDKKSLNETIEKEPETSVEEEKKDDQEEDNESNVNEIIDQTSESSDELPLSNINDDNTDLSPYGIPCMREFLNHTVDILLPENRYRFTESTRILSLEILIRIIEVTGIHLTKHSQLFSLFADNCCHHIVQIIQNNESTALVNLSMRLFLDFSINYPNHLKVQLELMLTTIINSIISDENIINDELNKFNDSVFEMSKKGKFETNSVTEYEITELKKKFENGINIQTKEFLIEALSVLWCRSPYLFINLFKSYDCDLERVDLSNKLIKLLCRLSYSDVSLLITSNVPPICLDGVLSFVNGIYDRIKIGMVENVNLDAYTKNNLLIQQYNKKSDFISSVQKWNEKPEKGLIALHEKGFLNDPNDDKEVALFLFTNSGRIDKKKLGELLAKPTKLNLLKEFVGLLDFKNLRPDESLRILLNYFRLPGEAQQIDRIISTFNDRYIQCQDSNDEADEQPKSNGDGDEEEEEKVLPDADAMFVLSFSLIMLNTDLHNPNIKKPMTLEDYQRNLRGCYRGKNFPVWYTEKMYNSIKEKEIIMPEEHKGTAKWFENVWHSLIAEQESKKANELNNSIFDELWTTENGCDIGELLSFDKILFQNNYKNLLSTLVVMFDDATNDSVITKMMSTIEKCAAIAIYFGLEEIVDSIIEITAHLSTLTGVKKSEFANESRDILPLIEINDENDKLKSIYVCDLTILFGRDYRAQLSMIVLFRVLKRYNYKVTKGWYYSIKAILKLFEVGLIDPNIFIDFQKSLNFESLKKSEPEYKLNKSDVFKDNGLFSTFSSYLKVLSAETLEPTHEEIEISIYAIDFVKTLNINNLFLNVLRNTSDTDSMNKLVQILVALLPNKNDQTNRYYVDEVLLLLESIVNYLVVSKNQKLIHQVINKCDSLIENDTSEMKMSTVCRILSYKLILINEGLVKNENNIKLLHSTFNKITSFTTSSRESFIKHGFSILIPLEKLILNEDNWCCKEVIYDSQYWIILRTIASLPKNTNYVFQFISKIVKEHSKLINYNNYIDILGLLDEISAVGAYGAQWEHEYDKLVDSGHKVENKQNPYQELVNIGLNSITLTSELSDVILNNKSFQESINERNEKGQEVVSPWYPLIEAISHQCYNPCRQLRNHALNTLSNLLISNKSIPINELSLDKIIDASCLRLLIELMKPEVNGTDVKGMIKTQRDVIGLACKIILNHDEIKKLGNIIEKIFALTGQLIQKNRNIYPNSGHEDEIIEMLRNLLMIRSADIDLVTLKGYKMDSALKKVVEQVIQETKNQEKPTGEPEPKE</sequence>
<dbReference type="SUPFAM" id="SSF48371">
    <property type="entry name" value="ARM repeat"/>
    <property type="match status" value="1"/>
</dbReference>
<dbReference type="EMBL" id="BTGB01000003">
    <property type="protein sequence ID" value="GMM46304.1"/>
    <property type="molecule type" value="Genomic_DNA"/>
</dbReference>
<dbReference type="GO" id="GO:0016192">
    <property type="term" value="P:vesicle-mediated transport"/>
    <property type="evidence" value="ECO:0007669"/>
    <property type="project" value="UniProtKB-ARBA"/>
</dbReference>
<comment type="caution">
    <text evidence="3">The sequence shown here is derived from an EMBL/GenBank/DDBJ whole genome shotgun (WGS) entry which is preliminary data.</text>
</comment>
<gene>
    <name evidence="3" type="ORF">DAPK24_028790</name>
</gene>
<dbReference type="PROSITE" id="PS50190">
    <property type="entry name" value="SEC7"/>
    <property type="match status" value="1"/>
</dbReference>